<sequence length="341" mass="39023">MNKGMDILALPHVFLNKLMRRVEIKDRLRLRQTCRTFEKIVAETNAGYFEIGGTAQRNGTISMSLGDAHFASIEYTEHGLDDFLHLRNRLFNGISFGKFQFNVNHSDLFLDFIRTFTDHFKFKIIHFVVEAAQELENALQVMADFSSTTFSMDLWFVPATEKLLSIPPLETIMIAECQTDTNAISTVLSMYYHYGKSPYGLFPCFYSRGLIKNTPIVVEVFFKLLTKHKTIYMGGKPAMISSSDLKEIMQIISSDTRERLVSMTMKCTDIQPDLRYFGVTEDAKNGDVCGEFEVLEVPQEPLYCTSMLLRYRKCWITIQGNVWGSSDTMVTVNIANCERLS</sequence>
<keyword evidence="3" id="KW-1185">Reference proteome</keyword>
<gene>
    <name evidence="2" type="ORF">PENTCL1PPCAC_20503</name>
</gene>
<dbReference type="PROSITE" id="PS50181">
    <property type="entry name" value="FBOX"/>
    <property type="match status" value="1"/>
</dbReference>
<accession>A0AAV5TWD8</accession>
<reference evidence="2" key="1">
    <citation type="submission" date="2023-10" db="EMBL/GenBank/DDBJ databases">
        <title>Genome assembly of Pristionchus species.</title>
        <authorList>
            <person name="Yoshida K."/>
            <person name="Sommer R.J."/>
        </authorList>
    </citation>
    <scope>NUCLEOTIDE SEQUENCE</scope>
    <source>
        <strain evidence="2">RS0144</strain>
    </source>
</reference>
<comment type="caution">
    <text evidence="2">The sequence shown here is derived from an EMBL/GenBank/DDBJ whole genome shotgun (WGS) entry which is preliminary data.</text>
</comment>
<proteinExistence type="predicted"/>
<evidence type="ECO:0000259" key="1">
    <source>
        <dbReference type="PROSITE" id="PS50181"/>
    </source>
</evidence>
<evidence type="ECO:0000313" key="3">
    <source>
        <dbReference type="Proteomes" id="UP001432027"/>
    </source>
</evidence>
<name>A0AAV5TWD8_9BILA</name>
<dbReference type="AlphaFoldDB" id="A0AAV5TWD8"/>
<dbReference type="SMART" id="SM00256">
    <property type="entry name" value="FBOX"/>
    <property type="match status" value="1"/>
</dbReference>
<dbReference type="InterPro" id="IPR001810">
    <property type="entry name" value="F-box_dom"/>
</dbReference>
<dbReference type="Proteomes" id="UP001432027">
    <property type="component" value="Unassembled WGS sequence"/>
</dbReference>
<dbReference type="EMBL" id="BTSX01000005">
    <property type="protein sequence ID" value="GMS98328.1"/>
    <property type="molecule type" value="Genomic_DNA"/>
</dbReference>
<dbReference type="Pfam" id="PF00646">
    <property type="entry name" value="F-box"/>
    <property type="match status" value="1"/>
</dbReference>
<protein>
    <recommendedName>
        <fullName evidence="1">F-box domain-containing protein</fullName>
    </recommendedName>
</protein>
<feature type="domain" description="F-box" evidence="1">
    <location>
        <begin position="4"/>
        <end position="51"/>
    </location>
</feature>
<evidence type="ECO:0000313" key="2">
    <source>
        <dbReference type="EMBL" id="GMS98328.1"/>
    </source>
</evidence>
<organism evidence="2 3">
    <name type="scientific">Pristionchus entomophagus</name>
    <dbReference type="NCBI Taxonomy" id="358040"/>
    <lineage>
        <taxon>Eukaryota</taxon>
        <taxon>Metazoa</taxon>
        <taxon>Ecdysozoa</taxon>
        <taxon>Nematoda</taxon>
        <taxon>Chromadorea</taxon>
        <taxon>Rhabditida</taxon>
        <taxon>Rhabditina</taxon>
        <taxon>Diplogasteromorpha</taxon>
        <taxon>Diplogasteroidea</taxon>
        <taxon>Neodiplogasteridae</taxon>
        <taxon>Pristionchus</taxon>
    </lineage>
</organism>